<gene>
    <name evidence="4" type="ORF">OHC33_010051</name>
</gene>
<proteinExistence type="predicted"/>
<feature type="region of interest" description="Disordered" evidence="1">
    <location>
        <begin position="203"/>
        <end position="248"/>
    </location>
</feature>
<dbReference type="InterPro" id="IPR024498">
    <property type="entry name" value="DUF2786"/>
</dbReference>
<dbReference type="Proteomes" id="UP001316803">
    <property type="component" value="Unassembled WGS sequence"/>
</dbReference>
<feature type="compositionally biased region" description="Acidic residues" evidence="1">
    <location>
        <begin position="288"/>
        <end position="314"/>
    </location>
</feature>
<feature type="region of interest" description="Disordered" evidence="1">
    <location>
        <begin position="346"/>
        <end position="379"/>
    </location>
</feature>
<evidence type="ECO:0000313" key="5">
    <source>
        <dbReference type="Proteomes" id="UP001316803"/>
    </source>
</evidence>
<feature type="domain" description="DUF2786" evidence="2">
    <location>
        <begin position="34"/>
        <end position="73"/>
    </location>
</feature>
<keyword evidence="5" id="KW-1185">Reference proteome</keyword>
<reference evidence="4 5" key="1">
    <citation type="submission" date="2022-12" db="EMBL/GenBank/DDBJ databases">
        <title>Genomic features and morphological characterization of a novel Knufia sp. strain isolated from spacecraft assembly facility.</title>
        <authorList>
            <person name="Teixeira M."/>
            <person name="Chander A.M."/>
            <person name="Stajich J.E."/>
            <person name="Venkateswaran K."/>
        </authorList>
    </citation>
    <scope>NUCLEOTIDE SEQUENCE [LARGE SCALE GENOMIC DNA]</scope>
    <source>
        <strain evidence="4 5">FJI-L2-BK-P2</strain>
    </source>
</reference>
<feature type="domain" description="DUF7168" evidence="3">
    <location>
        <begin position="92"/>
        <end position="211"/>
    </location>
</feature>
<feature type="region of interest" description="Disordered" evidence="1">
    <location>
        <begin position="274"/>
        <end position="318"/>
    </location>
</feature>
<feature type="compositionally biased region" description="Basic and acidic residues" evidence="1">
    <location>
        <begin position="419"/>
        <end position="436"/>
    </location>
</feature>
<organism evidence="4 5">
    <name type="scientific">Knufia fluminis</name>
    <dbReference type="NCBI Taxonomy" id="191047"/>
    <lineage>
        <taxon>Eukaryota</taxon>
        <taxon>Fungi</taxon>
        <taxon>Dikarya</taxon>
        <taxon>Ascomycota</taxon>
        <taxon>Pezizomycotina</taxon>
        <taxon>Eurotiomycetes</taxon>
        <taxon>Chaetothyriomycetidae</taxon>
        <taxon>Chaetothyriales</taxon>
        <taxon>Trichomeriaceae</taxon>
        <taxon>Knufia</taxon>
    </lineage>
</organism>
<evidence type="ECO:0000259" key="3">
    <source>
        <dbReference type="Pfam" id="PF23771"/>
    </source>
</evidence>
<accession>A0AAN8I3U6</accession>
<dbReference type="InterPro" id="IPR055592">
    <property type="entry name" value="DUF7168"/>
</dbReference>
<evidence type="ECO:0000256" key="1">
    <source>
        <dbReference type="SAM" id="MobiDB-lite"/>
    </source>
</evidence>
<evidence type="ECO:0000313" key="4">
    <source>
        <dbReference type="EMBL" id="KAK5948965.1"/>
    </source>
</evidence>
<comment type="caution">
    <text evidence="4">The sequence shown here is derived from an EMBL/GenBank/DDBJ whole genome shotgun (WGS) entry which is preliminary data.</text>
</comment>
<name>A0AAN8I3U6_9EURO</name>
<feature type="compositionally biased region" description="Basic and acidic residues" evidence="1">
    <location>
        <begin position="203"/>
        <end position="225"/>
    </location>
</feature>
<dbReference type="Pfam" id="PF10979">
    <property type="entry name" value="DUF2786"/>
    <property type="match status" value="1"/>
</dbReference>
<sequence length="445" mass="49141">MSTSTLGARQTAKVKTLAEDNSQTDRLNPVEADIIARIRKCLDRANHPNTPEAEAETAVRMSSRLQQQYNVTQADLVAADANADGPSTLSGQSAVSVTNAKPGARIIIENWASTVSGAVQTFFDCKAYTTRRKNSIEWMFYGIATNTVAAAMAFEMVHNLVQAWSSRRKGNKNSYCLGVARGLRDAADKEKENEVRRVREQTARNLAAREADEETQRQAEVDRLSRGALSTDAPDATISPSPERNVTVKMEVEPEATLKFESEDGFGHSSILSEATRTAREDANSTTDSDDNSEEESDSCGTSEEEGADSDSEFGDTFKLPITTFDEDEELAIDLGADFEDELKRHMPKREPSSSPSLFPNAATAPDGESQNSKDKRSGMLWRDVGALVLFRENASKIADDHLKKQNITMSKGRKRTNNIRDWDAYRAGQEDSKKIDVKRRRIEG</sequence>
<evidence type="ECO:0008006" key="6">
    <source>
        <dbReference type="Google" id="ProtNLM"/>
    </source>
</evidence>
<dbReference type="Pfam" id="PF23771">
    <property type="entry name" value="DUF7168"/>
    <property type="match status" value="1"/>
</dbReference>
<dbReference type="AlphaFoldDB" id="A0AAN8I3U6"/>
<feature type="region of interest" description="Disordered" evidence="1">
    <location>
        <begin position="408"/>
        <end position="445"/>
    </location>
</feature>
<dbReference type="EMBL" id="JAKLMC020000041">
    <property type="protein sequence ID" value="KAK5948965.1"/>
    <property type="molecule type" value="Genomic_DNA"/>
</dbReference>
<evidence type="ECO:0000259" key="2">
    <source>
        <dbReference type="Pfam" id="PF10979"/>
    </source>
</evidence>
<protein>
    <recommendedName>
        <fullName evidence="6">DUF2786 domain-containing protein</fullName>
    </recommendedName>
</protein>